<gene>
    <name evidence="1" type="ORF">NKI81_10980</name>
</gene>
<organism evidence="1 2">
    <name type="scientific">Mesorhizobium australicum</name>
    <dbReference type="NCBI Taxonomy" id="536018"/>
    <lineage>
        <taxon>Bacteria</taxon>
        <taxon>Pseudomonadati</taxon>
        <taxon>Pseudomonadota</taxon>
        <taxon>Alphaproteobacteria</taxon>
        <taxon>Hyphomicrobiales</taxon>
        <taxon>Phyllobacteriaceae</taxon>
        <taxon>Mesorhizobium</taxon>
    </lineage>
</organism>
<accession>A0ACC6SXT6</accession>
<protein>
    <submittedName>
        <fullName evidence="1">Uncharacterized protein</fullName>
    </submittedName>
</protein>
<keyword evidence="2" id="KW-1185">Reference proteome</keyword>
<evidence type="ECO:0000313" key="2">
    <source>
        <dbReference type="Proteomes" id="UP001480082"/>
    </source>
</evidence>
<evidence type="ECO:0000313" key="1">
    <source>
        <dbReference type="EMBL" id="MER9284477.1"/>
    </source>
</evidence>
<dbReference type="Proteomes" id="UP001480082">
    <property type="component" value="Unassembled WGS sequence"/>
</dbReference>
<comment type="caution">
    <text evidence="1">The sequence shown here is derived from an EMBL/GenBank/DDBJ whole genome shotgun (WGS) entry which is preliminary data.</text>
</comment>
<dbReference type="EMBL" id="JAMYRI010000005">
    <property type="protein sequence ID" value="MER9284477.1"/>
    <property type="molecule type" value="Genomic_DNA"/>
</dbReference>
<name>A0ACC6SXT6_9HYPH</name>
<reference evidence="1 2" key="1">
    <citation type="journal article" date="2024" name="Proc. Natl. Acad. Sci. U.S.A.">
        <title>The evolutionary genomics of adaptation to stress in wild rhizobium bacteria.</title>
        <authorList>
            <person name="Kehlet-Delgado H."/>
            <person name="Montoya A.P."/>
            <person name="Jensen K.T."/>
            <person name="Wendlandt C.E."/>
            <person name="Dexheimer C."/>
            <person name="Roberts M."/>
            <person name="Torres Martinez L."/>
            <person name="Friesen M.L."/>
            <person name="Griffitts J.S."/>
            <person name="Porter S.S."/>
        </authorList>
    </citation>
    <scope>NUCLEOTIDE SEQUENCE [LARGE SCALE GENOMIC DNA]</scope>
    <source>
        <strain evidence="1 2">M0468</strain>
    </source>
</reference>
<sequence>MVDEGWTPRARKACAMPMQFSAAPRPALENSATVGLALRVNSSSSIRPADHAEQCGSVPGRLRSPAAGEAQVDAKQIGTHFISPVVEMVECIEVLAQRLLQPEDVDA</sequence>
<proteinExistence type="predicted"/>